<feature type="compositionally biased region" description="Polar residues" evidence="7">
    <location>
        <begin position="1"/>
        <end position="16"/>
    </location>
</feature>
<evidence type="ECO:0000256" key="6">
    <source>
        <dbReference type="SAM" id="Coils"/>
    </source>
</evidence>
<dbReference type="GO" id="GO:0008270">
    <property type="term" value="F:zinc ion binding"/>
    <property type="evidence" value="ECO:0007669"/>
    <property type="project" value="InterPro"/>
</dbReference>
<sequence length="840" mass="94029">MPTSPEQEAPASSKNDTTTPQNIPTNTTSGEVKEKGAEKTISCVSCRRRKLKCDRVKPKCGTCGRLRHECEYPERRRNIGTKRRNMKELEARLAQVETQLVAETQQLAANNANNANNAIEMNVNLNANGNMNTNTNTQPDWNTMNMDMEMNFTDEGIQNIGYDILSGNIGTGFSVPVGDYFSQEVISLGLQEPLPPENLMDELFQIYFERFHPTLPMIHKGRFYAALNMPTNHRPPIALRYAMMTVAASLSDNYQSYAAIFYERARRYAEITEMKGQGEGLMCIPSVQAWSLISNYEATNAYFGRAWMSTGRCARLCHMLSLQRLDAEGPFGGKKLLPPSKDWIEQEERRRTFWAAYYGDRWASCATGWPMMFDEEKIDTNLPCNNDAFDLGVKENTCSLAAALTPEGASTISSFAGVILSACLFGRNAQHMLKSGPEEGANDLANGSFWKTHRKMDNILSSTFMFLPDHLRLPAGLRDPNIVFFHMNIHCATICLHQGAVMTAERENISQSFISQSEARSLMAAEEITNLMRLISHLDASKMSSWIGFCLYVASGVILQDTRRDRPSPQSSSNLEFMISAMKAVGKKHTIAKHFTAQLELEIKTQRVDRNEMANGLYDLHNSPDVDDTDVCVFPHTYRRKGPKNESSRSSIDTGQTRSMSANTPPQATQQPTYEAISKVTPAWPSTANFPPQLNQQGDSGSETIETDFSWPQTGNTPSSESSTSNTKYPYRNSKSTGSNSNWIFDPEATRYMVDPIALNGSNRDMGNEVQDNVLLNDLLNGAPVSYFFRAFCDLGYKGSCDRHLLTNTRFSGIIIINMLVWIHGTLVDRAFCGMWRTLV</sequence>
<dbReference type="PROSITE" id="PS50048">
    <property type="entry name" value="ZN2_CY6_FUNGAL_2"/>
    <property type="match status" value="1"/>
</dbReference>
<dbReference type="AlphaFoldDB" id="A0A4Z1HRX6"/>
<accession>A0A4Z1HRX6</accession>
<feature type="compositionally biased region" description="Polar residues" evidence="7">
    <location>
        <begin position="684"/>
        <end position="704"/>
    </location>
</feature>
<dbReference type="Pfam" id="PF04082">
    <property type="entry name" value="Fungal_trans"/>
    <property type="match status" value="1"/>
</dbReference>
<dbReference type="CDD" id="cd12148">
    <property type="entry name" value="fungal_TF_MHR"/>
    <property type="match status" value="1"/>
</dbReference>
<dbReference type="CDD" id="cd00067">
    <property type="entry name" value="GAL4"/>
    <property type="match status" value="1"/>
</dbReference>
<keyword evidence="4" id="KW-0804">Transcription</keyword>
<evidence type="ECO:0000313" key="10">
    <source>
        <dbReference type="Proteomes" id="UP000297527"/>
    </source>
</evidence>
<dbReference type="SMART" id="SM00066">
    <property type="entry name" value="GAL4"/>
    <property type="match status" value="1"/>
</dbReference>
<evidence type="ECO:0000256" key="4">
    <source>
        <dbReference type="ARBA" id="ARBA00023163"/>
    </source>
</evidence>
<evidence type="ECO:0000256" key="1">
    <source>
        <dbReference type="ARBA" id="ARBA00004123"/>
    </source>
</evidence>
<feature type="domain" description="Zn(2)-C6 fungal-type" evidence="8">
    <location>
        <begin position="42"/>
        <end position="72"/>
    </location>
</feature>
<evidence type="ECO:0000259" key="8">
    <source>
        <dbReference type="PROSITE" id="PS50048"/>
    </source>
</evidence>
<reference evidence="9 10" key="1">
    <citation type="submission" date="2017-12" db="EMBL/GenBank/DDBJ databases">
        <title>Comparative genomics of Botrytis spp.</title>
        <authorList>
            <person name="Valero-Jimenez C.A."/>
            <person name="Tapia P."/>
            <person name="Veloso J."/>
            <person name="Silva-Moreno E."/>
            <person name="Staats M."/>
            <person name="Valdes J.H."/>
            <person name="Van Kan J.A.L."/>
        </authorList>
    </citation>
    <scope>NUCLEOTIDE SEQUENCE [LARGE SCALE GENOMIC DNA]</scope>
    <source>
        <strain evidence="9 10">MUCL11595</strain>
    </source>
</reference>
<protein>
    <recommendedName>
        <fullName evidence="8">Zn(2)-C6 fungal-type domain-containing protein</fullName>
    </recommendedName>
</protein>
<keyword evidence="2" id="KW-0479">Metal-binding</keyword>
<dbReference type="Pfam" id="PF00172">
    <property type="entry name" value="Zn_clus"/>
    <property type="match status" value="1"/>
</dbReference>
<proteinExistence type="predicted"/>
<feature type="compositionally biased region" description="Low complexity" evidence="7">
    <location>
        <begin position="17"/>
        <end position="28"/>
    </location>
</feature>
<feature type="region of interest" description="Disordered" evidence="7">
    <location>
        <begin position="1"/>
        <end position="34"/>
    </location>
</feature>
<feature type="compositionally biased region" description="Low complexity" evidence="7">
    <location>
        <begin position="714"/>
        <end position="727"/>
    </location>
</feature>
<evidence type="ECO:0000256" key="2">
    <source>
        <dbReference type="ARBA" id="ARBA00022723"/>
    </source>
</evidence>
<dbReference type="OrthoDB" id="5600212at2759"/>
<feature type="region of interest" description="Disordered" evidence="7">
    <location>
        <begin position="636"/>
        <end position="740"/>
    </location>
</feature>
<comment type="caution">
    <text evidence="9">The sequence shown here is derived from an EMBL/GenBank/DDBJ whole genome shotgun (WGS) entry which is preliminary data.</text>
</comment>
<dbReference type="Proteomes" id="UP000297527">
    <property type="component" value="Unassembled WGS sequence"/>
</dbReference>
<dbReference type="SMART" id="SM00906">
    <property type="entry name" value="Fungal_trans"/>
    <property type="match status" value="1"/>
</dbReference>
<dbReference type="GO" id="GO:0000981">
    <property type="term" value="F:DNA-binding transcription factor activity, RNA polymerase II-specific"/>
    <property type="evidence" value="ECO:0007669"/>
    <property type="project" value="InterPro"/>
</dbReference>
<dbReference type="Gene3D" id="4.10.240.10">
    <property type="entry name" value="Zn(2)-C6 fungal-type DNA-binding domain"/>
    <property type="match status" value="1"/>
</dbReference>
<keyword evidence="5" id="KW-0539">Nucleus</keyword>
<dbReference type="GO" id="GO:0003677">
    <property type="term" value="F:DNA binding"/>
    <property type="evidence" value="ECO:0007669"/>
    <property type="project" value="InterPro"/>
</dbReference>
<dbReference type="PROSITE" id="PS00463">
    <property type="entry name" value="ZN2_CY6_FUNGAL_1"/>
    <property type="match status" value="1"/>
</dbReference>
<dbReference type="InterPro" id="IPR036864">
    <property type="entry name" value="Zn2-C6_fun-type_DNA-bd_sf"/>
</dbReference>
<dbReference type="InterPro" id="IPR007219">
    <property type="entry name" value="XnlR_reg_dom"/>
</dbReference>
<dbReference type="GO" id="GO:0005634">
    <property type="term" value="C:nucleus"/>
    <property type="evidence" value="ECO:0007669"/>
    <property type="project" value="UniProtKB-SubCell"/>
</dbReference>
<feature type="coiled-coil region" evidence="6">
    <location>
        <begin position="79"/>
        <end position="106"/>
    </location>
</feature>
<evidence type="ECO:0000313" key="9">
    <source>
        <dbReference type="EMBL" id="TGO51879.1"/>
    </source>
</evidence>
<dbReference type="GO" id="GO:0006351">
    <property type="term" value="P:DNA-templated transcription"/>
    <property type="evidence" value="ECO:0007669"/>
    <property type="project" value="InterPro"/>
</dbReference>
<keyword evidence="3" id="KW-0805">Transcription regulation</keyword>
<name>A0A4Z1HRX6_9HELO</name>
<gene>
    <name evidence="9" type="ORF">BCON_0152g00010</name>
</gene>
<keyword evidence="6" id="KW-0175">Coiled coil</keyword>
<dbReference type="SUPFAM" id="SSF57701">
    <property type="entry name" value="Zn2/Cys6 DNA-binding domain"/>
    <property type="match status" value="1"/>
</dbReference>
<dbReference type="InterPro" id="IPR050815">
    <property type="entry name" value="TF_fung"/>
</dbReference>
<dbReference type="PANTHER" id="PTHR47338">
    <property type="entry name" value="ZN(II)2CYS6 TRANSCRIPTION FACTOR (EUROFUNG)-RELATED"/>
    <property type="match status" value="1"/>
</dbReference>
<keyword evidence="10" id="KW-1185">Reference proteome</keyword>
<feature type="compositionally biased region" description="Polar residues" evidence="7">
    <location>
        <begin position="648"/>
        <end position="673"/>
    </location>
</feature>
<evidence type="ECO:0000256" key="5">
    <source>
        <dbReference type="ARBA" id="ARBA00023242"/>
    </source>
</evidence>
<comment type="subcellular location">
    <subcellularLocation>
        <location evidence="1">Nucleus</location>
    </subcellularLocation>
</comment>
<dbReference type="PANTHER" id="PTHR47338:SF10">
    <property type="entry name" value="TRANSCRIPTION FACTOR DOMAIN-CONTAINING PROTEIN-RELATED"/>
    <property type="match status" value="1"/>
</dbReference>
<dbReference type="InterPro" id="IPR001138">
    <property type="entry name" value="Zn2Cys6_DnaBD"/>
</dbReference>
<organism evidence="9 10">
    <name type="scientific">Botryotinia convoluta</name>
    <dbReference type="NCBI Taxonomy" id="54673"/>
    <lineage>
        <taxon>Eukaryota</taxon>
        <taxon>Fungi</taxon>
        <taxon>Dikarya</taxon>
        <taxon>Ascomycota</taxon>
        <taxon>Pezizomycotina</taxon>
        <taxon>Leotiomycetes</taxon>
        <taxon>Helotiales</taxon>
        <taxon>Sclerotiniaceae</taxon>
        <taxon>Botryotinia</taxon>
    </lineage>
</organism>
<evidence type="ECO:0000256" key="3">
    <source>
        <dbReference type="ARBA" id="ARBA00023015"/>
    </source>
</evidence>
<evidence type="ECO:0000256" key="7">
    <source>
        <dbReference type="SAM" id="MobiDB-lite"/>
    </source>
</evidence>
<dbReference type="EMBL" id="PQXN01000152">
    <property type="protein sequence ID" value="TGO51879.1"/>
    <property type="molecule type" value="Genomic_DNA"/>
</dbReference>